<dbReference type="CDD" id="cd01670">
    <property type="entry name" value="Death"/>
    <property type="match status" value="1"/>
</dbReference>
<dbReference type="Gene3D" id="1.10.533.10">
    <property type="entry name" value="Death Domain, Fas"/>
    <property type="match status" value="1"/>
</dbReference>
<dbReference type="InterPro" id="IPR002110">
    <property type="entry name" value="Ankyrin_rpt"/>
</dbReference>
<name>A0AA36C1C4_OCTVU</name>
<dbReference type="SUPFAM" id="SSF47986">
    <property type="entry name" value="DEATH domain"/>
    <property type="match status" value="1"/>
</dbReference>
<evidence type="ECO:0000256" key="2">
    <source>
        <dbReference type="ARBA" id="ARBA00023043"/>
    </source>
</evidence>
<accession>A0AA36C1C4</accession>
<evidence type="ECO:0000256" key="1">
    <source>
        <dbReference type="ARBA" id="ARBA00022737"/>
    </source>
</evidence>
<feature type="domain" description="Death" evidence="3">
    <location>
        <begin position="460"/>
        <end position="555"/>
    </location>
</feature>
<dbReference type="SUPFAM" id="SSF48403">
    <property type="entry name" value="Ankyrin repeat"/>
    <property type="match status" value="2"/>
</dbReference>
<dbReference type="Pfam" id="PF12796">
    <property type="entry name" value="Ank_2"/>
    <property type="match status" value="2"/>
</dbReference>
<dbReference type="InterPro" id="IPR036770">
    <property type="entry name" value="Ankyrin_rpt-contain_sf"/>
</dbReference>
<dbReference type="InterPro" id="IPR050889">
    <property type="entry name" value="Dendritic_Spine_Reg/Scaffold"/>
</dbReference>
<reference evidence="4" key="1">
    <citation type="submission" date="2023-08" db="EMBL/GenBank/DDBJ databases">
        <authorList>
            <person name="Alioto T."/>
            <person name="Alioto T."/>
            <person name="Gomez Garrido J."/>
        </authorList>
    </citation>
    <scope>NUCLEOTIDE SEQUENCE</scope>
</reference>
<evidence type="ECO:0000313" key="4">
    <source>
        <dbReference type="EMBL" id="CAI9743652.1"/>
    </source>
</evidence>
<dbReference type="GO" id="GO:0007165">
    <property type="term" value="P:signal transduction"/>
    <property type="evidence" value="ECO:0007669"/>
    <property type="project" value="InterPro"/>
</dbReference>
<dbReference type="PANTHER" id="PTHR24166:SF48">
    <property type="entry name" value="PROTEIN VAPYRIN"/>
    <property type="match status" value="1"/>
</dbReference>
<organism evidence="4 5">
    <name type="scientific">Octopus vulgaris</name>
    <name type="common">Common octopus</name>
    <dbReference type="NCBI Taxonomy" id="6645"/>
    <lineage>
        <taxon>Eukaryota</taxon>
        <taxon>Metazoa</taxon>
        <taxon>Spiralia</taxon>
        <taxon>Lophotrochozoa</taxon>
        <taxon>Mollusca</taxon>
        <taxon>Cephalopoda</taxon>
        <taxon>Coleoidea</taxon>
        <taxon>Octopodiformes</taxon>
        <taxon>Octopoda</taxon>
        <taxon>Incirrata</taxon>
        <taxon>Octopodidae</taxon>
        <taxon>Octopus</taxon>
    </lineage>
</organism>
<proteinExistence type="predicted"/>
<evidence type="ECO:0000259" key="3">
    <source>
        <dbReference type="SMART" id="SM00005"/>
    </source>
</evidence>
<gene>
    <name evidence="4" type="ORF">OCTVUL_1B025106</name>
</gene>
<dbReference type="EMBL" id="OX597842">
    <property type="protein sequence ID" value="CAI9743652.1"/>
    <property type="molecule type" value="Genomic_DNA"/>
</dbReference>
<dbReference type="SMART" id="SM00005">
    <property type="entry name" value="DEATH"/>
    <property type="match status" value="1"/>
</dbReference>
<dbReference type="InterPro" id="IPR011029">
    <property type="entry name" value="DEATH-like_dom_sf"/>
</dbReference>
<dbReference type="Pfam" id="PF00531">
    <property type="entry name" value="Death"/>
    <property type="match status" value="1"/>
</dbReference>
<dbReference type="Proteomes" id="UP001162480">
    <property type="component" value="Chromosome 29"/>
</dbReference>
<sequence length="556" mass="62130">MDVNKIINNILDGDFEDVKQLIKENPETVNQINSHSKTFLMAACAQGSTSLIAFLIESGANIDMSDKGKNTALHYAVKSHRTDVVAFLVSSGANVNKHNSWGDTPLHLAVEKNYEDVVKVLLNSKENNNLQVNLRNILGCIALHVACLFGHIKVVELLLQQNGTDVNAVQEDGWTALHVACHFGHRKVVELLLQQNGIDANKVNLKGDTPLHQAVRKRHYDVVASMLVQDSVKLDIENNRKRTPLLDAMYAAHLGIVHKLIIHGANMNAVDNDGNNCLHLSIIKKGMFHSEVEHIYILDKCCAKLGLPIKKRLSGVGVASYLSHQGANLYRKNNKNVAPLDLIGDADLKEKFKVLFPPPQCMLCEVNKASMELQPCAHTVLCEDCSKIQLKTCIESKRRRVVCPKCTEKAVKTVVESVECPKCKEKVESFVCPKSEEKGVQTVAESVVCPKSEEKAFKTVAESVDSVMVEEIHLHRVSQKLAGKWMELGRELGIRQNDLEIIRHDYPQSVREQGFQMLFKWHQSTDPEKRTLQILKAALKETECYDALKCLSSEFN</sequence>
<evidence type="ECO:0000313" key="5">
    <source>
        <dbReference type="Proteomes" id="UP001162480"/>
    </source>
</evidence>
<keyword evidence="1" id="KW-0677">Repeat</keyword>
<dbReference type="Gene3D" id="1.25.40.20">
    <property type="entry name" value="Ankyrin repeat-containing domain"/>
    <property type="match status" value="3"/>
</dbReference>
<protein>
    <submittedName>
        <fullName evidence="4">E3 ubiquitin-protein ligase MIB2-like isoform X1</fullName>
    </submittedName>
</protein>
<dbReference type="Pfam" id="PF13637">
    <property type="entry name" value="Ank_4"/>
    <property type="match status" value="1"/>
</dbReference>
<keyword evidence="2" id="KW-0040">ANK repeat</keyword>
<keyword evidence="5" id="KW-1185">Reference proteome</keyword>
<dbReference type="Pfam" id="PF00023">
    <property type="entry name" value="Ank"/>
    <property type="match status" value="1"/>
</dbReference>
<dbReference type="PRINTS" id="PR01415">
    <property type="entry name" value="ANKYRIN"/>
</dbReference>
<dbReference type="AlphaFoldDB" id="A0AA36C1C4"/>
<dbReference type="PANTHER" id="PTHR24166">
    <property type="entry name" value="ROLLING PEBBLES, ISOFORM B"/>
    <property type="match status" value="1"/>
</dbReference>
<dbReference type="InterPro" id="IPR000488">
    <property type="entry name" value="Death_dom"/>
</dbReference>
<dbReference type="SMART" id="SM00248">
    <property type="entry name" value="ANK"/>
    <property type="match status" value="7"/>
</dbReference>